<evidence type="ECO:0000256" key="1">
    <source>
        <dbReference type="SAM" id="SignalP"/>
    </source>
</evidence>
<dbReference type="AlphaFoldDB" id="A0A4Y7IKI3"/>
<sequence>MAKTNSLQFSPLFLGLFLVLIISLGSECVNAGCTDFYHSATHISIHTVCQDECTSFFGDKLLTHEVHDLTWLGRYQCKCCYED</sequence>
<evidence type="ECO:0008006" key="4">
    <source>
        <dbReference type="Google" id="ProtNLM"/>
    </source>
</evidence>
<name>A0A4Y7IKI3_PAPSO</name>
<keyword evidence="3" id="KW-1185">Reference proteome</keyword>
<evidence type="ECO:0000313" key="2">
    <source>
        <dbReference type="EMBL" id="RZC48290.1"/>
    </source>
</evidence>
<accession>A0A4Y7IKI3</accession>
<organism evidence="2 3">
    <name type="scientific">Papaver somniferum</name>
    <name type="common">Opium poppy</name>
    <dbReference type="NCBI Taxonomy" id="3469"/>
    <lineage>
        <taxon>Eukaryota</taxon>
        <taxon>Viridiplantae</taxon>
        <taxon>Streptophyta</taxon>
        <taxon>Embryophyta</taxon>
        <taxon>Tracheophyta</taxon>
        <taxon>Spermatophyta</taxon>
        <taxon>Magnoliopsida</taxon>
        <taxon>Ranunculales</taxon>
        <taxon>Papaveraceae</taxon>
        <taxon>Papaveroideae</taxon>
        <taxon>Papaver</taxon>
    </lineage>
</organism>
<evidence type="ECO:0000313" key="3">
    <source>
        <dbReference type="Proteomes" id="UP000316621"/>
    </source>
</evidence>
<dbReference type="EMBL" id="CM010715">
    <property type="protein sequence ID" value="RZC48290.1"/>
    <property type="molecule type" value="Genomic_DNA"/>
</dbReference>
<dbReference type="Proteomes" id="UP000316621">
    <property type="component" value="Chromosome 1"/>
</dbReference>
<keyword evidence="1" id="KW-0732">Signal</keyword>
<gene>
    <name evidence="2" type="ORF">C5167_041249</name>
</gene>
<feature type="chain" id="PRO_5021277801" description="C2H2-type domain-containing protein" evidence="1">
    <location>
        <begin position="32"/>
        <end position="83"/>
    </location>
</feature>
<proteinExistence type="predicted"/>
<feature type="signal peptide" evidence="1">
    <location>
        <begin position="1"/>
        <end position="31"/>
    </location>
</feature>
<reference evidence="2 3" key="1">
    <citation type="journal article" date="2018" name="Science">
        <title>The opium poppy genome and morphinan production.</title>
        <authorList>
            <person name="Guo L."/>
            <person name="Winzer T."/>
            <person name="Yang X."/>
            <person name="Li Y."/>
            <person name="Ning Z."/>
            <person name="He Z."/>
            <person name="Teodor R."/>
            <person name="Lu Y."/>
            <person name="Bowser T.A."/>
            <person name="Graham I.A."/>
            <person name="Ye K."/>
        </authorList>
    </citation>
    <scope>NUCLEOTIDE SEQUENCE [LARGE SCALE GENOMIC DNA]</scope>
    <source>
        <strain evidence="3">cv. HN1</strain>
        <tissue evidence="2">Leaves</tissue>
    </source>
</reference>
<protein>
    <recommendedName>
        <fullName evidence="4">C2H2-type domain-containing protein</fullName>
    </recommendedName>
</protein>
<dbReference type="Gramene" id="RZC48290">
    <property type="protein sequence ID" value="RZC48290"/>
    <property type="gene ID" value="C5167_041249"/>
</dbReference>